<evidence type="ECO:0000256" key="10">
    <source>
        <dbReference type="SAM" id="Phobius"/>
    </source>
</evidence>
<keyword evidence="3" id="KW-0964">Secreted</keyword>
<feature type="signal peptide" evidence="11">
    <location>
        <begin position="1"/>
        <end position="23"/>
    </location>
</feature>
<feature type="domain" description="Reelin" evidence="12">
    <location>
        <begin position="14"/>
        <end position="187"/>
    </location>
</feature>
<keyword evidence="6 11" id="KW-0732">Signal</keyword>
<dbReference type="GO" id="GO:0016020">
    <property type="term" value="C:membrane"/>
    <property type="evidence" value="ECO:0007669"/>
    <property type="project" value="TreeGrafter"/>
</dbReference>
<dbReference type="Gene3D" id="2.60.40.4060">
    <property type="entry name" value="Reeler domain"/>
    <property type="match status" value="1"/>
</dbReference>
<comment type="subcellular location">
    <subcellularLocation>
        <location evidence="1">Secreted</location>
    </subcellularLocation>
</comment>
<feature type="transmembrane region" description="Helical" evidence="10">
    <location>
        <begin position="452"/>
        <end position="473"/>
    </location>
</feature>
<keyword evidence="8" id="KW-0044">Antibiotic</keyword>
<dbReference type="PANTHER" id="PTHR45828:SF9">
    <property type="entry name" value="CELL WALL INTEGRITY AND STRESS RESPONSE COMPONENT 4-LIKE-RELATED"/>
    <property type="match status" value="1"/>
</dbReference>
<evidence type="ECO:0000256" key="4">
    <source>
        <dbReference type="ARBA" id="ARBA00022529"/>
    </source>
</evidence>
<dbReference type="GO" id="GO:0042742">
    <property type="term" value="P:defense response to bacterium"/>
    <property type="evidence" value="ECO:0007669"/>
    <property type="project" value="UniProtKB-KW"/>
</dbReference>
<dbReference type="CDD" id="cd08544">
    <property type="entry name" value="Reeler"/>
    <property type="match status" value="1"/>
</dbReference>
<evidence type="ECO:0000256" key="2">
    <source>
        <dbReference type="ARBA" id="ARBA00008501"/>
    </source>
</evidence>
<dbReference type="GO" id="GO:0005576">
    <property type="term" value="C:extracellular region"/>
    <property type="evidence" value="ECO:0007669"/>
    <property type="project" value="UniProtKB-SubCell"/>
</dbReference>
<name>A0A6P7HTQ5_9TELE</name>
<sequence>MLYIKMWKWIVLLFCGIIIKVHGYSNGVFPEACESMAPNHIFRGKPFSPQTNGNPPFQITIIENNPEGPITVILEGQKGETFRGFMLEARIPGENHAVGKFIKLEPDQTTLMTCSGLEDSAASQSLNHKKHSLRINWTAGAETTRNIQFRATFLKDFSTFWVNVTKDLSLTTTTTESATPTTTTTESATPTTTTTESATPTTTTTESATPTTTTTESATPTTTTTESATTTTTTESATLTTTTTDSATPTTPTTESATPTTTTPSTTPTTTTTESATPTTTTTESATTTTSTESATITVARTTPTITSITPNSTSTESATPTNTTPTTTLTTTTPSTTTPTIAPNSTTAKSATPTTSTAPSTTVATSMPDPTVTGTHSHQSIHVHWETSVLLMTGDCIVEAVKVGISNIFTVLCAGDLAFRRLYKVSKFLTFTLCVILEVVSVVLLCLRDPINVTLVALVSSVMLINCIELVLACLPIGPSHELKEICDLSDKVCCFIHTFLTVTVIFFGAWQIENCRNNIIESWLLKVLIVLTVWIFLNAIFVFIFSIHKKAILGKCKMGNNKKQQRAKNLSTPRVIVCAVFLLFDVGTAAFLVAVIAGILVCPQG</sequence>
<keyword evidence="4" id="KW-0929">Antimicrobial</keyword>
<evidence type="ECO:0000256" key="8">
    <source>
        <dbReference type="ARBA" id="ARBA00023022"/>
    </source>
</evidence>
<evidence type="ECO:0000256" key="5">
    <source>
        <dbReference type="ARBA" id="ARBA00022588"/>
    </source>
</evidence>
<dbReference type="GO" id="GO:0045087">
    <property type="term" value="P:innate immune response"/>
    <property type="evidence" value="ECO:0007669"/>
    <property type="project" value="UniProtKB-KW"/>
</dbReference>
<dbReference type="Proteomes" id="UP000515145">
    <property type="component" value="Chromosome 4"/>
</dbReference>
<evidence type="ECO:0000256" key="1">
    <source>
        <dbReference type="ARBA" id="ARBA00004613"/>
    </source>
</evidence>
<feature type="region of interest" description="Disordered" evidence="9">
    <location>
        <begin position="172"/>
        <end position="376"/>
    </location>
</feature>
<feature type="transmembrane region" description="Helical" evidence="10">
    <location>
        <begin position="494"/>
        <end position="514"/>
    </location>
</feature>
<evidence type="ECO:0000256" key="7">
    <source>
        <dbReference type="ARBA" id="ARBA00022859"/>
    </source>
</evidence>
<evidence type="ECO:0000256" key="3">
    <source>
        <dbReference type="ARBA" id="ARBA00022525"/>
    </source>
</evidence>
<gene>
    <name evidence="14" type="primary">LOC114434248</name>
</gene>
<keyword evidence="10" id="KW-0812">Transmembrane</keyword>
<dbReference type="PANTHER" id="PTHR45828">
    <property type="entry name" value="CYTOCHROME B561/FERRIC REDUCTASE TRANSMEMBRANE"/>
    <property type="match status" value="1"/>
</dbReference>
<dbReference type="InterPro" id="IPR051237">
    <property type="entry name" value="Ferric-chelate_Red/DefProt"/>
</dbReference>
<reference evidence="14" key="1">
    <citation type="submission" date="2025-08" db="UniProtKB">
        <authorList>
            <consortium name="RefSeq"/>
        </authorList>
    </citation>
    <scope>IDENTIFICATION</scope>
</reference>
<feature type="transmembrane region" description="Helical" evidence="10">
    <location>
        <begin position="577"/>
        <end position="603"/>
    </location>
</feature>
<dbReference type="Pfam" id="PF02014">
    <property type="entry name" value="Reeler"/>
    <property type="match status" value="1"/>
</dbReference>
<keyword evidence="10" id="KW-0472">Membrane</keyword>
<comment type="similarity">
    <text evidence="2">Belongs to the insect defense protein family.</text>
</comment>
<dbReference type="OrthoDB" id="6418377at2759"/>
<evidence type="ECO:0000259" key="12">
    <source>
        <dbReference type="PROSITE" id="PS51019"/>
    </source>
</evidence>
<evidence type="ECO:0000313" key="14">
    <source>
        <dbReference type="RefSeq" id="XP_028259105.1"/>
    </source>
</evidence>
<evidence type="ECO:0000256" key="6">
    <source>
        <dbReference type="ARBA" id="ARBA00022729"/>
    </source>
</evidence>
<feature type="compositionally biased region" description="Low complexity" evidence="9">
    <location>
        <begin position="172"/>
        <end position="367"/>
    </location>
</feature>
<feature type="chain" id="PRO_5027724589" evidence="11">
    <location>
        <begin position="24"/>
        <end position="607"/>
    </location>
</feature>
<evidence type="ECO:0000313" key="13">
    <source>
        <dbReference type="Proteomes" id="UP000515145"/>
    </source>
</evidence>
<organism evidence="13 14">
    <name type="scientific">Parambassis ranga</name>
    <name type="common">Indian glassy fish</name>
    <dbReference type="NCBI Taxonomy" id="210632"/>
    <lineage>
        <taxon>Eukaryota</taxon>
        <taxon>Metazoa</taxon>
        <taxon>Chordata</taxon>
        <taxon>Craniata</taxon>
        <taxon>Vertebrata</taxon>
        <taxon>Euteleostomi</taxon>
        <taxon>Actinopterygii</taxon>
        <taxon>Neopterygii</taxon>
        <taxon>Teleostei</taxon>
        <taxon>Neoteleostei</taxon>
        <taxon>Acanthomorphata</taxon>
        <taxon>Ovalentaria</taxon>
        <taxon>Ambassidae</taxon>
        <taxon>Parambassis</taxon>
    </lineage>
</organism>
<feature type="transmembrane region" description="Helical" evidence="10">
    <location>
        <begin position="526"/>
        <end position="549"/>
    </location>
</feature>
<feature type="transmembrane region" description="Helical" evidence="10">
    <location>
        <begin position="429"/>
        <end position="446"/>
    </location>
</feature>
<dbReference type="InterPro" id="IPR002861">
    <property type="entry name" value="Reeler_dom"/>
</dbReference>
<keyword evidence="13" id="KW-1185">Reference proteome</keyword>
<protein>
    <submittedName>
        <fullName evidence="14">Uncharacterized protein LOC114434248 isoform X1</fullName>
    </submittedName>
</protein>
<evidence type="ECO:0000256" key="11">
    <source>
        <dbReference type="SAM" id="SignalP"/>
    </source>
</evidence>
<accession>A0A6P7HTQ5</accession>
<dbReference type="InParanoid" id="A0A6P7HTQ5"/>
<keyword evidence="7" id="KW-0391">Immunity</keyword>
<proteinExistence type="inferred from homology"/>
<evidence type="ECO:0000256" key="9">
    <source>
        <dbReference type="SAM" id="MobiDB-lite"/>
    </source>
</evidence>
<dbReference type="GeneID" id="114434248"/>
<keyword evidence="10" id="KW-1133">Transmembrane helix</keyword>
<keyword evidence="5" id="KW-0399">Innate immunity</keyword>
<dbReference type="AlphaFoldDB" id="A0A6P7HTQ5"/>
<dbReference type="InterPro" id="IPR042307">
    <property type="entry name" value="Reeler_sf"/>
</dbReference>
<dbReference type="PROSITE" id="PS51019">
    <property type="entry name" value="REELIN"/>
    <property type="match status" value="1"/>
</dbReference>
<dbReference type="RefSeq" id="XP_028259105.1">
    <property type="nucleotide sequence ID" value="XM_028403304.1"/>
</dbReference>